<reference evidence="2 3" key="1">
    <citation type="journal article" date="2021" name="Nat. Commun.">
        <title>Genetic determinants of endophytism in the Arabidopsis root mycobiome.</title>
        <authorList>
            <person name="Mesny F."/>
            <person name="Miyauchi S."/>
            <person name="Thiergart T."/>
            <person name="Pickel B."/>
            <person name="Atanasova L."/>
            <person name="Karlsson M."/>
            <person name="Huettel B."/>
            <person name="Barry K.W."/>
            <person name="Haridas S."/>
            <person name="Chen C."/>
            <person name="Bauer D."/>
            <person name="Andreopoulos W."/>
            <person name="Pangilinan J."/>
            <person name="LaButti K."/>
            <person name="Riley R."/>
            <person name="Lipzen A."/>
            <person name="Clum A."/>
            <person name="Drula E."/>
            <person name="Henrissat B."/>
            <person name="Kohler A."/>
            <person name="Grigoriev I.V."/>
            <person name="Martin F.M."/>
            <person name="Hacquard S."/>
        </authorList>
    </citation>
    <scope>NUCLEOTIDE SEQUENCE [LARGE SCALE GENOMIC DNA]</scope>
    <source>
        <strain evidence="2 3">MPI-CAGE-CH-0241</strain>
    </source>
</reference>
<feature type="compositionally biased region" description="Polar residues" evidence="1">
    <location>
        <begin position="130"/>
        <end position="140"/>
    </location>
</feature>
<organism evidence="2 3">
    <name type="scientific">Thelonectria olida</name>
    <dbReference type="NCBI Taxonomy" id="1576542"/>
    <lineage>
        <taxon>Eukaryota</taxon>
        <taxon>Fungi</taxon>
        <taxon>Dikarya</taxon>
        <taxon>Ascomycota</taxon>
        <taxon>Pezizomycotina</taxon>
        <taxon>Sordariomycetes</taxon>
        <taxon>Hypocreomycetidae</taxon>
        <taxon>Hypocreales</taxon>
        <taxon>Nectriaceae</taxon>
        <taxon>Thelonectria</taxon>
    </lineage>
</organism>
<protein>
    <submittedName>
        <fullName evidence="2">Uncharacterized protein</fullName>
    </submittedName>
</protein>
<evidence type="ECO:0000313" key="3">
    <source>
        <dbReference type="Proteomes" id="UP000777438"/>
    </source>
</evidence>
<feature type="non-terminal residue" evidence="2">
    <location>
        <position position="1"/>
    </location>
</feature>
<name>A0A9P8VR09_9HYPO</name>
<dbReference type="EMBL" id="JAGPYM010000057">
    <property type="protein sequence ID" value="KAH6871248.1"/>
    <property type="molecule type" value="Genomic_DNA"/>
</dbReference>
<sequence length="1340" mass="147516">MEPLVRESFLPAVYIPMDLDAFILNDKVCDTGPVRIAPVTQPDYHGLRPDNAEIRADILPPVDVHRAQPASLNARISATETTDFSVLDPSQPEKVVTPPLRINRLGVHLHWSLPRLYRAATAAADGTKPPRTNQNASPNPTFRPVPNRWLVARSIKSSTPVVPKDKQVTGWVVESDRLWDVDELGPDVDLETDVSPYVNYTSGDERSPNVLNKQAAVYIGEKIPVETWTERGTAVPRVPLTAMNSSNFSFADNTMHNANVFSMIDNLEAETAEGKKFLLRQANCQYIVIGWHSAQESDPLGVNPDKATMVDRLLALFCELDEKTPADYLASRDATRLLSFGTIYDVRFDRSKKPDIPAEKLADLFTSSVNMEPVSVGTTGLDAILSFLEAHKDGADSVAREILNLSELLYASEDSYDSRVKAADLIYAHNFQPTAAGNSWQYDGKAPPGGAPAQPNAVDKDANGKTEVDYLIAVNGLQFHLDAATRKLRHTRWALFAVWWKFVSEPNNASAALQQSYQTQVEVLRKQLIELVDLISNPTTGLQDQIEVIVRKDEGTTLPPLVQARRIPQPTFFQKSDPTLCIAGMDSGWDPRYLETIPARFITDRRYQPSVNAEKIGDVRIAEGISFLLHQALSAGDHSAEIGFKKWSGQPWVPLFIEWEAIYFDIAFEKWSLQILNSPVGNNHAQVRYGVKEPLADDPSNLDDQRVVAGRIILLPQPSVNLKALVEQIIDTPGVALTPEQKQELLDNVGKLKFASSDISGLTSNLLTLFEGSHVQPNLRVPGEANGIPLRPGVTAVTPIGMRPADMRRIAGETAQTPYGNLVDFSQAANQPFKGVTHGQLYFTKMNIVDKFGQVISGIDPDPPLFKPTQLPKTMYPCLGDQVCPGLLEGTNHLNTVAPLTEADPHFPSGYPLCPFVQLTPAINQATRINLDFLSPTGSDEAFSGWKAAEDWDQPAWGWIIINYADYGLQFFTSDGTFYIELSLGGPMGSIARPKWLPFDPPKNNSFPVSPQLVELIGKMTEPVTGPAYLQALYEVVVDAVETMPYAPADYAAYSTSIVGKPLALVNVGVSLELALPPLESQSARPPSRVPTTPSAADILFSYKFPIKIGDKERPFDGMVGYFDTENDTSGATTWDTFYTYFPASGATPSGDPRAPILPENFPSISPYYVDPVSPLNNGSFGASHATKYLVKTMLIDPYSSTHIYSPILPIKSLRMPAWAVQRALQKMSAFFHLGPILVSRDVRSTYDEAHPLEADTWVETQKNIHTQPDTAALRLPIRAAGSKAVWSWLQPYPVDGEDGEKARRYNALDVGEDDGKLRLDPAPYTSIEGFLLLTKPLGS</sequence>
<dbReference type="Proteomes" id="UP000777438">
    <property type="component" value="Unassembled WGS sequence"/>
</dbReference>
<gene>
    <name evidence="2" type="ORF">B0T10DRAFT_523167</name>
</gene>
<dbReference type="OrthoDB" id="2992173at2759"/>
<proteinExistence type="predicted"/>
<keyword evidence="3" id="KW-1185">Reference proteome</keyword>
<evidence type="ECO:0000256" key="1">
    <source>
        <dbReference type="SAM" id="MobiDB-lite"/>
    </source>
</evidence>
<feature type="region of interest" description="Disordered" evidence="1">
    <location>
        <begin position="122"/>
        <end position="144"/>
    </location>
</feature>
<accession>A0A9P8VR09</accession>
<evidence type="ECO:0000313" key="2">
    <source>
        <dbReference type="EMBL" id="KAH6871248.1"/>
    </source>
</evidence>
<comment type="caution">
    <text evidence="2">The sequence shown here is derived from an EMBL/GenBank/DDBJ whole genome shotgun (WGS) entry which is preliminary data.</text>
</comment>